<feature type="region of interest" description="Disordered" evidence="1">
    <location>
        <begin position="163"/>
        <end position="239"/>
    </location>
</feature>
<name>A0A7G1N680_9ACTN</name>
<dbReference type="SUPFAM" id="SSF53098">
    <property type="entry name" value="Ribonuclease H-like"/>
    <property type="match status" value="1"/>
</dbReference>
<organism evidence="2 3">
    <name type="scientific">Streptomyces tuirus</name>
    <dbReference type="NCBI Taxonomy" id="68278"/>
    <lineage>
        <taxon>Bacteria</taxon>
        <taxon>Bacillati</taxon>
        <taxon>Actinomycetota</taxon>
        <taxon>Actinomycetes</taxon>
        <taxon>Kitasatosporales</taxon>
        <taxon>Streptomycetaceae</taxon>
        <taxon>Streptomyces</taxon>
    </lineage>
</organism>
<dbReference type="InterPro" id="IPR012337">
    <property type="entry name" value="RNaseH-like_sf"/>
</dbReference>
<dbReference type="EMBL" id="AP023439">
    <property type="protein sequence ID" value="BCL18221.1"/>
    <property type="molecule type" value="Genomic_DNA"/>
</dbReference>
<sequence>MITSRPTEARSGVPLHQAGDPEPAVTTRTATSNYGKVVTQAWDRVHPRLTHRTAWLDHEGELPLIEGTLVRLEVEHLSKGRAAPAVWLWSSKTGATDADVDRAWQAFLRRFDLEHTFRLFKQTLGWRKPRLREPEAADRWTWLIIAAYAQLRLARPLTQDLRHPWEKPATPNRITPPPGSAGPFGTPASTCPAPPERRNPTGPAQGPPGTKDRDRAPRYDVGKTVRREKTLIALQRLKG</sequence>
<dbReference type="AlphaFoldDB" id="A0A7G1N680"/>
<protein>
    <recommendedName>
        <fullName evidence="4">Transposase IS4-like domain-containing protein</fullName>
    </recommendedName>
</protein>
<evidence type="ECO:0000313" key="2">
    <source>
        <dbReference type="EMBL" id="BCL18221.1"/>
    </source>
</evidence>
<evidence type="ECO:0008006" key="4">
    <source>
        <dbReference type="Google" id="ProtNLM"/>
    </source>
</evidence>
<feature type="compositionally biased region" description="Basic and acidic residues" evidence="1">
    <location>
        <begin position="210"/>
        <end position="230"/>
    </location>
</feature>
<evidence type="ECO:0000313" key="3">
    <source>
        <dbReference type="Proteomes" id="UP000516373"/>
    </source>
</evidence>
<feature type="region of interest" description="Disordered" evidence="1">
    <location>
        <begin position="1"/>
        <end position="27"/>
    </location>
</feature>
<dbReference type="KEGG" id="stui:GCM10017668_00640"/>
<dbReference type="Proteomes" id="UP000516373">
    <property type="component" value="Chromosome"/>
</dbReference>
<evidence type="ECO:0000256" key="1">
    <source>
        <dbReference type="SAM" id="MobiDB-lite"/>
    </source>
</evidence>
<reference evidence="2 3" key="1">
    <citation type="journal article" date="2014" name="Int. J. Syst. Evol. Microbiol.">
        <title>Complete genome sequence of Corynebacterium casei LMG S-19264T (=DSM 44701T), isolated from a smear-ripened cheese.</title>
        <authorList>
            <consortium name="US DOE Joint Genome Institute (JGI-PGF)"/>
            <person name="Walter F."/>
            <person name="Albersmeier A."/>
            <person name="Kalinowski J."/>
            <person name="Ruckert C."/>
        </authorList>
    </citation>
    <scope>NUCLEOTIDE SEQUENCE [LARGE SCALE GENOMIC DNA]</scope>
    <source>
        <strain evidence="2 3">JCM 4255</strain>
    </source>
</reference>
<accession>A0A7G1N680</accession>
<gene>
    <name evidence="2" type="ORF">GCM10017668_00640</name>
</gene>
<proteinExistence type="predicted"/>